<keyword evidence="2" id="KW-1185">Reference proteome</keyword>
<dbReference type="RefSeq" id="WP_113028770.1">
    <property type="nucleotide sequence ID" value="NZ_QMFB01000001.1"/>
</dbReference>
<dbReference type="Proteomes" id="UP000250369">
    <property type="component" value="Unassembled WGS sequence"/>
</dbReference>
<accession>A0A329MRR5</accession>
<dbReference type="AlphaFoldDB" id="A0A329MRR5"/>
<protein>
    <submittedName>
        <fullName evidence="1">Uncharacterized protein</fullName>
    </submittedName>
</protein>
<evidence type="ECO:0000313" key="1">
    <source>
        <dbReference type="EMBL" id="RAV22659.1"/>
    </source>
</evidence>
<gene>
    <name evidence="1" type="ORF">DQG23_00110</name>
</gene>
<proteinExistence type="predicted"/>
<name>A0A329MRR5_9BACL</name>
<organism evidence="1 2">
    <name type="scientific">Paenibacillus contaminans</name>
    <dbReference type="NCBI Taxonomy" id="450362"/>
    <lineage>
        <taxon>Bacteria</taxon>
        <taxon>Bacillati</taxon>
        <taxon>Bacillota</taxon>
        <taxon>Bacilli</taxon>
        <taxon>Bacillales</taxon>
        <taxon>Paenibacillaceae</taxon>
        <taxon>Paenibacillus</taxon>
    </lineage>
</organism>
<comment type="caution">
    <text evidence="1">The sequence shown here is derived from an EMBL/GenBank/DDBJ whole genome shotgun (WGS) entry which is preliminary data.</text>
</comment>
<sequence length="93" mass="11254">MFREELFEYIDLDFDKFYKLVKRDDCVYVNPETYTFIKDKIIGSGFLPIEEGPLKLLGVEIRCSYWSHLPFGYMFLSSLDDMYRIYRLKELIL</sequence>
<reference evidence="1 2" key="1">
    <citation type="journal article" date="2009" name="Int. J. Syst. Evol. Microbiol.">
        <title>Paenibacillus contaminans sp. nov., isolated from a contaminated laboratory plate.</title>
        <authorList>
            <person name="Chou J.H."/>
            <person name="Lee J.H."/>
            <person name="Lin M.C."/>
            <person name="Chang P.S."/>
            <person name="Arun A.B."/>
            <person name="Young C.C."/>
            <person name="Chen W.M."/>
        </authorList>
    </citation>
    <scope>NUCLEOTIDE SEQUENCE [LARGE SCALE GENOMIC DNA]</scope>
    <source>
        <strain evidence="1 2">CKOBP-6</strain>
    </source>
</reference>
<evidence type="ECO:0000313" key="2">
    <source>
        <dbReference type="Proteomes" id="UP000250369"/>
    </source>
</evidence>
<dbReference type="EMBL" id="QMFB01000001">
    <property type="protein sequence ID" value="RAV22659.1"/>
    <property type="molecule type" value="Genomic_DNA"/>
</dbReference>